<dbReference type="InterPro" id="IPR018061">
    <property type="entry name" value="Retropepsins"/>
</dbReference>
<dbReference type="PROSITE" id="PS00141">
    <property type="entry name" value="ASP_PROTEASE"/>
    <property type="match status" value="1"/>
</dbReference>
<dbReference type="EMBL" id="SBJO01001081">
    <property type="protein sequence ID" value="KAF9751293.1"/>
    <property type="molecule type" value="Genomic_DNA"/>
</dbReference>
<feature type="region of interest" description="Disordered" evidence="7">
    <location>
        <begin position="64"/>
        <end position="88"/>
    </location>
</feature>
<sequence>KEIVRIEVLAQMVVDKTPGEIRACLYQAGLAIASWEQFIQTAEEMASISFPEKLISRVQNEYMHQRTRNEGEQPRRVDGRVSRPEKGDEQRFTQVVKKKYCRLHGEGNHWTKFCPLFTEIIDRERKKIRRNVSRVNEGTESEESREDDNKRVIYCFNRIRHYKNPFFVTGEINGEHRQVLLDTGADVSLVGIKDLQDDLEKLEEYKGVVRSASGESIEILGRKKEIGIRIGDDEITFSPLVMGDLKYIILGADVIKKKPEILTKIIDDFKVDRKKICMTEEVDFKKEFEDIFKTEIGDFNLCTMGKHDIQTTSDRPIFERNGRIPVSQEKIIEADLEKNLRLGIIRPGKGPWSSRIVLTPKPDGEWRICIDYRSLNKITIKDRYTSPRIDEIYDELS</sequence>
<dbReference type="AlphaFoldDB" id="A0A9P6GVU1"/>
<dbReference type="InterPro" id="IPR001995">
    <property type="entry name" value="Peptidase_A2_cat"/>
</dbReference>
<dbReference type="GO" id="GO:0004190">
    <property type="term" value="F:aspartic-type endopeptidase activity"/>
    <property type="evidence" value="ECO:0007669"/>
    <property type="project" value="UniProtKB-KW"/>
</dbReference>
<keyword evidence="1" id="KW-0808">Transferase</keyword>
<keyword evidence="5" id="KW-0255">Endonuclease</keyword>
<dbReference type="Gene3D" id="3.10.10.10">
    <property type="entry name" value="HIV Type 1 Reverse Transcriptase, subunit A, domain 1"/>
    <property type="match status" value="1"/>
</dbReference>
<dbReference type="InterPro" id="IPR021109">
    <property type="entry name" value="Peptidase_aspartic_dom_sf"/>
</dbReference>
<evidence type="ECO:0000256" key="2">
    <source>
        <dbReference type="ARBA" id="ARBA00022695"/>
    </source>
</evidence>
<dbReference type="CDD" id="cd00303">
    <property type="entry name" value="retropepsin_like"/>
    <property type="match status" value="1"/>
</dbReference>
<evidence type="ECO:0000256" key="6">
    <source>
        <dbReference type="ARBA" id="ARBA00022801"/>
    </source>
</evidence>
<feature type="non-terminal residue" evidence="9">
    <location>
        <position position="397"/>
    </location>
</feature>
<organism evidence="9 10">
    <name type="scientific">Nosema granulosis</name>
    <dbReference type="NCBI Taxonomy" id="83296"/>
    <lineage>
        <taxon>Eukaryota</taxon>
        <taxon>Fungi</taxon>
        <taxon>Fungi incertae sedis</taxon>
        <taxon>Microsporidia</taxon>
        <taxon>Nosematidae</taxon>
        <taxon>Nosema</taxon>
    </lineage>
</organism>
<evidence type="ECO:0000256" key="7">
    <source>
        <dbReference type="SAM" id="MobiDB-lite"/>
    </source>
</evidence>
<evidence type="ECO:0000256" key="4">
    <source>
        <dbReference type="ARBA" id="ARBA00022750"/>
    </source>
</evidence>
<dbReference type="SUPFAM" id="SSF56672">
    <property type="entry name" value="DNA/RNA polymerases"/>
    <property type="match status" value="1"/>
</dbReference>
<dbReference type="PANTHER" id="PTHR37984:SF5">
    <property type="entry name" value="PROTEIN NYNRIN-LIKE"/>
    <property type="match status" value="1"/>
</dbReference>
<dbReference type="OrthoDB" id="9909131at2759"/>
<feature type="non-terminal residue" evidence="9">
    <location>
        <position position="1"/>
    </location>
</feature>
<evidence type="ECO:0000259" key="8">
    <source>
        <dbReference type="PROSITE" id="PS50175"/>
    </source>
</evidence>
<dbReference type="PROSITE" id="PS50175">
    <property type="entry name" value="ASP_PROT_RETROV"/>
    <property type="match status" value="1"/>
</dbReference>
<keyword evidence="6" id="KW-0378">Hydrolase</keyword>
<reference evidence="9 10" key="1">
    <citation type="journal article" date="2020" name="Genome Biol. Evol.">
        <title>Comparative genomics of strictly vertically transmitted, feminizing microsporidia endosymbionts of amphipod crustaceans.</title>
        <authorList>
            <person name="Cormier A."/>
            <person name="Chebbi M.A."/>
            <person name="Giraud I."/>
            <person name="Wattier R."/>
            <person name="Teixeira M."/>
            <person name="Gilbert C."/>
            <person name="Rigaud T."/>
            <person name="Cordaux R."/>
        </authorList>
    </citation>
    <scope>NUCLEOTIDE SEQUENCE [LARGE SCALE GENOMIC DNA]</scope>
    <source>
        <strain evidence="9 10">Ou3-Ou53</strain>
    </source>
</reference>
<evidence type="ECO:0000313" key="9">
    <source>
        <dbReference type="EMBL" id="KAF9751293.1"/>
    </source>
</evidence>
<dbReference type="Gene3D" id="2.40.70.10">
    <property type="entry name" value="Acid Proteases"/>
    <property type="match status" value="1"/>
</dbReference>
<evidence type="ECO:0000256" key="5">
    <source>
        <dbReference type="ARBA" id="ARBA00022759"/>
    </source>
</evidence>
<evidence type="ECO:0000313" key="10">
    <source>
        <dbReference type="Proteomes" id="UP000740883"/>
    </source>
</evidence>
<dbReference type="SUPFAM" id="SSF50630">
    <property type="entry name" value="Acid proteases"/>
    <property type="match status" value="1"/>
</dbReference>
<keyword evidence="4" id="KW-0064">Aspartyl protease</keyword>
<dbReference type="GO" id="GO:0006508">
    <property type="term" value="P:proteolysis"/>
    <property type="evidence" value="ECO:0007669"/>
    <property type="project" value="InterPro"/>
</dbReference>
<keyword evidence="4" id="KW-0645">Protease</keyword>
<evidence type="ECO:0000256" key="1">
    <source>
        <dbReference type="ARBA" id="ARBA00022679"/>
    </source>
</evidence>
<gene>
    <name evidence="9" type="primary">POL_9</name>
    <name evidence="9" type="ORF">NGRA_3427</name>
</gene>
<dbReference type="GO" id="GO:0004519">
    <property type="term" value="F:endonuclease activity"/>
    <property type="evidence" value="ECO:0007669"/>
    <property type="project" value="UniProtKB-KW"/>
</dbReference>
<accession>A0A9P6GVU1</accession>
<dbReference type="PANTHER" id="PTHR37984">
    <property type="entry name" value="PROTEIN CBG26694"/>
    <property type="match status" value="1"/>
</dbReference>
<keyword evidence="2" id="KW-0548">Nucleotidyltransferase</keyword>
<dbReference type="InterPro" id="IPR050951">
    <property type="entry name" value="Retrovirus_Pol_polyprotein"/>
</dbReference>
<protein>
    <submittedName>
        <fullName evidence="9">Retrovirus-related Pol polyprotein from transposon</fullName>
    </submittedName>
</protein>
<name>A0A9P6GVU1_9MICR</name>
<proteinExistence type="predicted"/>
<keyword evidence="10" id="KW-1185">Reference proteome</keyword>
<dbReference type="Pfam" id="PF00077">
    <property type="entry name" value="RVP"/>
    <property type="match status" value="1"/>
</dbReference>
<dbReference type="InterPro" id="IPR043502">
    <property type="entry name" value="DNA/RNA_pol_sf"/>
</dbReference>
<dbReference type="Proteomes" id="UP000740883">
    <property type="component" value="Unassembled WGS sequence"/>
</dbReference>
<keyword evidence="3" id="KW-0540">Nuclease</keyword>
<evidence type="ECO:0000256" key="3">
    <source>
        <dbReference type="ARBA" id="ARBA00022722"/>
    </source>
</evidence>
<comment type="caution">
    <text evidence="9">The sequence shown here is derived from an EMBL/GenBank/DDBJ whole genome shotgun (WGS) entry which is preliminary data.</text>
</comment>
<dbReference type="GO" id="GO:0016779">
    <property type="term" value="F:nucleotidyltransferase activity"/>
    <property type="evidence" value="ECO:0007669"/>
    <property type="project" value="UniProtKB-KW"/>
</dbReference>
<feature type="domain" description="Peptidase A2" evidence="8">
    <location>
        <begin position="177"/>
        <end position="254"/>
    </location>
</feature>
<dbReference type="InterPro" id="IPR001969">
    <property type="entry name" value="Aspartic_peptidase_AS"/>
</dbReference>